<dbReference type="PANTHER" id="PTHR30055:SF234">
    <property type="entry name" value="HTH-TYPE TRANSCRIPTIONAL REGULATOR BETI"/>
    <property type="match status" value="1"/>
</dbReference>
<sequence length="233" mass="25422">MSTSTGSRGSARADSTRGALLTAAERLFAEHGVEAVTHRQIVQGAGQGNNAAVAYHFGTKKDLVRAIHDRHAIYIEELRAVRISETGESADLRDWVSCLVRPLTDYLASLPGPTWYARFAAQVMTDPTYQRVVTKNSLESESMRRVVERIGRIPQLPNHVRAERVIMMRTMLVYTCAAIERGFAEDAQGPRADWHGAASGLIDGIVGVWQAPVTDPPARGLSDQTGAEPAGTW</sequence>
<protein>
    <submittedName>
        <fullName evidence="5">TetR family transcriptional regulator</fullName>
    </submittedName>
</protein>
<evidence type="ECO:0000259" key="4">
    <source>
        <dbReference type="Pfam" id="PF00440"/>
    </source>
</evidence>
<name>A0ABY3U345_9MYCO</name>
<dbReference type="InterPro" id="IPR001647">
    <property type="entry name" value="HTH_TetR"/>
</dbReference>
<dbReference type="PANTHER" id="PTHR30055">
    <property type="entry name" value="HTH-TYPE TRANSCRIPTIONAL REGULATOR RUTR"/>
    <property type="match status" value="1"/>
</dbReference>
<evidence type="ECO:0000256" key="1">
    <source>
        <dbReference type="ARBA" id="ARBA00023015"/>
    </source>
</evidence>
<proteinExistence type="predicted"/>
<reference evidence="5" key="1">
    <citation type="submission" date="2022-08" db="EMBL/GenBank/DDBJ databases">
        <title>Complete genome sequence of 14 non-tuberculosis mycobacteria type-strains.</title>
        <authorList>
            <person name="Igarashi Y."/>
            <person name="Osugi A."/>
            <person name="Mitarai S."/>
        </authorList>
    </citation>
    <scope>NUCLEOTIDE SEQUENCE</scope>
    <source>
        <strain evidence="5">DSM 45575</strain>
    </source>
</reference>
<dbReference type="EMBL" id="CP092365">
    <property type="protein sequence ID" value="ULN53308.1"/>
    <property type="molecule type" value="Genomic_DNA"/>
</dbReference>
<keyword evidence="6" id="KW-1185">Reference proteome</keyword>
<organism evidence="5 6">
    <name type="scientific">Mycolicibacillus parakoreensis</name>
    <dbReference type="NCBI Taxonomy" id="1069221"/>
    <lineage>
        <taxon>Bacteria</taxon>
        <taxon>Bacillati</taxon>
        <taxon>Actinomycetota</taxon>
        <taxon>Actinomycetes</taxon>
        <taxon>Mycobacteriales</taxon>
        <taxon>Mycobacteriaceae</taxon>
        <taxon>Mycolicibacillus</taxon>
    </lineage>
</organism>
<dbReference type="Proteomes" id="UP001055200">
    <property type="component" value="Chromosome"/>
</dbReference>
<dbReference type="Pfam" id="PF00440">
    <property type="entry name" value="TetR_N"/>
    <property type="match status" value="1"/>
</dbReference>
<evidence type="ECO:0000313" key="5">
    <source>
        <dbReference type="EMBL" id="ULN53308.1"/>
    </source>
</evidence>
<evidence type="ECO:0000256" key="2">
    <source>
        <dbReference type="ARBA" id="ARBA00023125"/>
    </source>
</evidence>
<dbReference type="InterPro" id="IPR009057">
    <property type="entry name" value="Homeodomain-like_sf"/>
</dbReference>
<feature type="domain" description="HTH tetR-type" evidence="4">
    <location>
        <begin position="20"/>
        <end position="67"/>
    </location>
</feature>
<evidence type="ECO:0000313" key="6">
    <source>
        <dbReference type="Proteomes" id="UP001055200"/>
    </source>
</evidence>
<keyword evidence="3" id="KW-0804">Transcription</keyword>
<dbReference type="Gene3D" id="1.10.357.10">
    <property type="entry name" value="Tetracycline Repressor, domain 2"/>
    <property type="match status" value="1"/>
</dbReference>
<keyword evidence="2" id="KW-0238">DNA-binding</keyword>
<gene>
    <name evidence="5" type="ORF">MIU77_02815</name>
</gene>
<keyword evidence="1" id="KW-0805">Transcription regulation</keyword>
<accession>A0ABY3U345</accession>
<dbReference type="SUPFAM" id="SSF46689">
    <property type="entry name" value="Homeodomain-like"/>
    <property type="match status" value="1"/>
</dbReference>
<dbReference type="RefSeq" id="WP_240171560.1">
    <property type="nucleotide sequence ID" value="NZ_CP092365.1"/>
</dbReference>
<dbReference type="InterPro" id="IPR050109">
    <property type="entry name" value="HTH-type_TetR-like_transc_reg"/>
</dbReference>
<evidence type="ECO:0000256" key="3">
    <source>
        <dbReference type="ARBA" id="ARBA00023163"/>
    </source>
</evidence>